<protein>
    <submittedName>
        <fullName evidence="2">DUF1007 family protein</fullName>
    </submittedName>
</protein>
<dbReference type="InterPro" id="IPR018247">
    <property type="entry name" value="EF_Hand_1_Ca_BS"/>
</dbReference>
<name>A0ABW3WYQ8_9HYPH</name>
<dbReference type="Pfam" id="PF06226">
    <property type="entry name" value="DUF1007"/>
    <property type="match status" value="1"/>
</dbReference>
<dbReference type="PROSITE" id="PS00018">
    <property type="entry name" value="EF_HAND_1"/>
    <property type="match status" value="1"/>
</dbReference>
<feature type="domain" description="EF-hand" evidence="1">
    <location>
        <begin position="85"/>
        <end position="108"/>
    </location>
</feature>
<dbReference type="EMBL" id="JBHTND010000010">
    <property type="protein sequence ID" value="MFD1301816.1"/>
    <property type="molecule type" value="Genomic_DNA"/>
</dbReference>
<sequence length="240" mass="25045">MASPIAPFLASPALTSPALTSPGSAFPWLVALVLGLGLAAPAEAHPHVWVTSKAEIAYGEGGKVTGIRHAWTFDASYSAFVTQGLDANGDGKLSPDELANLATENTANLAEFAYFTKLKVGGKEQGFSDPTEPRMVMEGDKLTLSFLLPLKTPAAQGRGVAALEVYDPSYFVSFSLSEDADAARLVGAPAGCAATMTRPKTEQPKTADAKPGMSEAFFEALTSASNYGVQFANRIIVACP</sequence>
<dbReference type="InterPro" id="IPR002048">
    <property type="entry name" value="EF_hand_dom"/>
</dbReference>
<accession>A0ABW3WYQ8</accession>
<dbReference type="RefSeq" id="WP_238206715.1">
    <property type="nucleotide sequence ID" value="NZ_JBHTND010000010.1"/>
</dbReference>
<dbReference type="PROSITE" id="PS50222">
    <property type="entry name" value="EF_HAND_2"/>
    <property type="match status" value="1"/>
</dbReference>
<dbReference type="Proteomes" id="UP001597176">
    <property type="component" value="Unassembled WGS sequence"/>
</dbReference>
<organism evidence="2 3">
    <name type="scientific">Methylobacterium marchantiae</name>
    <dbReference type="NCBI Taxonomy" id="600331"/>
    <lineage>
        <taxon>Bacteria</taxon>
        <taxon>Pseudomonadati</taxon>
        <taxon>Pseudomonadota</taxon>
        <taxon>Alphaproteobacteria</taxon>
        <taxon>Hyphomicrobiales</taxon>
        <taxon>Methylobacteriaceae</taxon>
        <taxon>Methylobacterium</taxon>
    </lineage>
</organism>
<evidence type="ECO:0000313" key="2">
    <source>
        <dbReference type="EMBL" id="MFD1301816.1"/>
    </source>
</evidence>
<keyword evidence="3" id="KW-1185">Reference proteome</keyword>
<gene>
    <name evidence="2" type="ORF">ACFQ4G_09495</name>
</gene>
<reference evidence="3" key="1">
    <citation type="journal article" date="2019" name="Int. J. Syst. Evol. Microbiol.">
        <title>The Global Catalogue of Microorganisms (GCM) 10K type strain sequencing project: providing services to taxonomists for standard genome sequencing and annotation.</title>
        <authorList>
            <consortium name="The Broad Institute Genomics Platform"/>
            <consortium name="The Broad Institute Genome Sequencing Center for Infectious Disease"/>
            <person name="Wu L."/>
            <person name="Ma J."/>
        </authorList>
    </citation>
    <scope>NUCLEOTIDE SEQUENCE [LARGE SCALE GENOMIC DNA]</scope>
    <source>
        <strain evidence="3">CCUG 56108</strain>
    </source>
</reference>
<proteinExistence type="predicted"/>
<comment type="caution">
    <text evidence="2">The sequence shown here is derived from an EMBL/GenBank/DDBJ whole genome shotgun (WGS) entry which is preliminary data.</text>
</comment>
<evidence type="ECO:0000313" key="3">
    <source>
        <dbReference type="Proteomes" id="UP001597176"/>
    </source>
</evidence>
<dbReference type="InterPro" id="IPR010412">
    <property type="entry name" value="DUF1007"/>
</dbReference>
<evidence type="ECO:0000259" key="1">
    <source>
        <dbReference type="PROSITE" id="PS50222"/>
    </source>
</evidence>